<proteinExistence type="predicted"/>
<reference evidence="9 10" key="1">
    <citation type="journal article" date="2009" name="Nat. Genet.">
        <title>The genome of the cucumber, Cucumis sativus L.</title>
        <authorList>
            <person name="Huang S."/>
            <person name="Li R."/>
            <person name="Zhang Z."/>
            <person name="Li L."/>
            <person name="Gu X."/>
            <person name="Fan W."/>
            <person name="Lucas W.J."/>
            <person name="Wang X."/>
            <person name="Xie B."/>
            <person name="Ni P."/>
            <person name="Ren Y."/>
            <person name="Zhu H."/>
            <person name="Li J."/>
            <person name="Lin K."/>
            <person name="Jin W."/>
            <person name="Fei Z."/>
            <person name="Li G."/>
            <person name="Staub J."/>
            <person name="Kilian A."/>
            <person name="van der Vossen E.A."/>
            <person name="Wu Y."/>
            <person name="Guo J."/>
            <person name="He J."/>
            <person name="Jia Z."/>
            <person name="Ren Y."/>
            <person name="Tian G."/>
            <person name="Lu Y."/>
            <person name="Ruan J."/>
            <person name="Qian W."/>
            <person name="Wang M."/>
            <person name="Huang Q."/>
            <person name="Li B."/>
            <person name="Xuan Z."/>
            <person name="Cao J."/>
            <person name="Asan"/>
            <person name="Wu Z."/>
            <person name="Zhang J."/>
            <person name="Cai Q."/>
            <person name="Bai Y."/>
            <person name="Zhao B."/>
            <person name="Han Y."/>
            <person name="Li Y."/>
            <person name="Li X."/>
            <person name="Wang S."/>
            <person name="Shi Q."/>
            <person name="Liu S."/>
            <person name="Cho W.K."/>
            <person name="Kim J.Y."/>
            <person name="Xu Y."/>
            <person name="Heller-Uszynska K."/>
            <person name="Miao H."/>
            <person name="Cheng Z."/>
            <person name="Zhang S."/>
            <person name="Wu J."/>
            <person name="Yang Y."/>
            <person name="Kang H."/>
            <person name="Li M."/>
            <person name="Liang H."/>
            <person name="Ren X."/>
            <person name="Shi Z."/>
            <person name="Wen M."/>
            <person name="Jian M."/>
            <person name="Yang H."/>
            <person name="Zhang G."/>
            <person name="Yang Z."/>
            <person name="Chen R."/>
            <person name="Liu S."/>
            <person name="Li J."/>
            <person name="Ma L."/>
            <person name="Liu H."/>
            <person name="Zhou Y."/>
            <person name="Zhao J."/>
            <person name="Fang X."/>
            <person name="Li G."/>
            <person name="Fang L."/>
            <person name="Li Y."/>
            <person name="Liu D."/>
            <person name="Zheng H."/>
            <person name="Zhang Y."/>
            <person name="Qin N."/>
            <person name="Li Z."/>
            <person name="Yang G."/>
            <person name="Yang S."/>
            <person name="Bolund L."/>
            <person name="Kristiansen K."/>
            <person name="Zheng H."/>
            <person name="Li S."/>
            <person name="Zhang X."/>
            <person name="Yang H."/>
            <person name="Wang J."/>
            <person name="Sun R."/>
            <person name="Zhang B."/>
            <person name="Jiang S."/>
            <person name="Wang J."/>
            <person name="Du Y."/>
            <person name="Li S."/>
        </authorList>
    </citation>
    <scope>NUCLEOTIDE SEQUENCE [LARGE SCALE GENOMIC DNA]</scope>
    <source>
        <strain evidence="10">cv. 9930</strain>
    </source>
</reference>
<dbReference type="Proteomes" id="UP000029981">
    <property type="component" value="Chromosome 3"/>
</dbReference>
<name>A0A0A0LB31_CUCSA</name>
<sequence length="447" mass="50142">MDGKDESDRTTIEGVFCDYIAFGGVAGCLLLPGLSALGKFLGALMISMYYKLPMRDAISLGLILNSQGALELMTFRMKKRDKLIDDDAFVVGCLYITFIVAIITPAIRYLLHPSRRYIVHKKRTMMHTRPELDLCVLLCIHDQEDVPSAINLLDALNNPMKQSQLVVYMLHLVELLGHAQPKLIHHRFTKVKASRSYSSEPIVNAFKYFGDSNNEIVVINPFTAISPFTTMHDDVCSLALNKKSCLIFVPFHKRFHSNGVMSSSKYKLKMVNDNILKNAPCSVALVVERGFLKVSKSIETNLYSFQIAVVFIGGEDDREAMFIGARMAGHTNINLTMIRVLESEKVGSDEDEERRVEDEAVDEFRRMTVDNYRVRYIEEVVKDGIGTICILRSMGSNFDLVMVGRRHSPCSALVQGLLLWNEHTELGAIGEVLATSDFMGNATILDP</sequence>
<evidence type="ECO:0000256" key="4">
    <source>
        <dbReference type="ARBA" id="ARBA00022958"/>
    </source>
</evidence>
<keyword evidence="6" id="KW-1133">Transmembrane helix</keyword>
<keyword evidence="3" id="KW-0633">Potassium transport</keyword>
<evidence type="ECO:0000256" key="5">
    <source>
        <dbReference type="ARBA" id="ARBA00023065"/>
    </source>
</evidence>
<dbReference type="GO" id="GO:0006813">
    <property type="term" value="P:potassium ion transport"/>
    <property type="evidence" value="ECO:0007669"/>
    <property type="project" value="UniProtKB-KW"/>
</dbReference>
<dbReference type="Gene3D" id="1.20.1530.20">
    <property type="match status" value="1"/>
</dbReference>
<dbReference type="InterPro" id="IPR050794">
    <property type="entry name" value="CPA2_transporter"/>
</dbReference>
<evidence type="ECO:0000256" key="1">
    <source>
        <dbReference type="ARBA" id="ARBA00004141"/>
    </source>
</evidence>
<dbReference type="Pfam" id="PF23256">
    <property type="entry name" value="CHX17_2nd"/>
    <property type="match status" value="1"/>
</dbReference>
<dbReference type="GO" id="GO:0098662">
    <property type="term" value="P:inorganic cation transmembrane transport"/>
    <property type="evidence" value="ECO:0000318"/>
    <property type="project" value="GO_Central"/>
</dbReference>
<reference evidence="9 10" key="2">
    <citation type="journal article" date="2009" name="PLoS ONE">
        <title>An integrated genetic and cytogenetic map of the cucumber genome.</title>
        <authorList>
            <person name="Ren Y."/>
            <person name="Zhang Z."/>
            <person name="Liu J."/>
            <person name="Staub J.E."/>
            <person name="Han Y."/>
            <person name="Cheng Z."/>
            <person name="Li X."/>
            <person name="Lu J."/>
            <person name="Miao H."/>
            <person name="Kang H."/>
            <person name="Xie B."/>
            <person name="Gu X."/>
            <person name="Wang X."/>
            <person name="Du Y."/>
            <person name="Jin W."/>
            <person name="Huang S."/>
        </authorList>
    </citation>
    <scope>NUCLEOTIDE SEQUENCE [LARGE SCALE GENOMIC DNA]</scope>
    <source>
        <strain evidence="10">cv. 9930</strain>
    </source>
</reference>
<comment type="subcellular location">
    <subcellularLocation>
        <location evidence="1">Membrane</location>
        <topology evidence="1">Multi-pass membrane protein</topology>
    </subcellularLocation>
</comment>
<dbReference type="Gramene" id="KGN58159">
    <property type="protein sequence ID" value="KGN58159"/>
    <property type="gene ID" value="Csa_3G564310"/>
</dbReference>
<dbReference type="EMBL" id="CM002924">
    <property type="protein sequence ID" value="KGN58159.1"/>
    <property type="molecule type" value="Genomic_DNA"/>
</dbReference>
<gene>
    <name evidence="9" type="ORF">Csa_3G564310</name>
</gene>
<dbReference type="AlphaFoldDB" id="A0A0A0LB31"/>
<feature type="domain" description="Cation/H(+) antiporter central" evidence="7">
    <location>
        <begin position="164"/>
        <end position="291"/>
    </location>
</feature>
<feature type="domain" description="Cation/H(+) antiporter C-terminal" evidence="8">
    <location>
        <begin position="305"/>
        <end position="438"/>
    </location>
</feature>
<dbReference type="PANTHER" id="PTHR32468:SF114">
    <property type="entry name" value="CATION_H+ EXCHANGER DOMAIN-CONTAINING PROTEIN"/>
    <property type="match status" value="1"/>
</dbReference>
<keyword evidence="4" id="KW-0630">Potassium</keyword>
<evidence type="ECO:0000259" key="7">
    <source>
        <dbReference type="Pfam" id="PF23256"/>
    </source>
</evidence>
<dbReference type="Pfam" id="PF23259">
    <property type="entry name" value="CHX17_C"/>
    <property type="match status" value="1"/>
</dbReference>
<keyword evidence="6" id="KW-0812">Transmembrane</keyword>
<keyword evidence="6" id="KW-0472">Membrane</keyword>
<dbReference type="InterPro" id="IPR057290">
    <property type="entry name" value="CHX17_C"/>
</dbReference>
<dbReference type="GO" id="GO:0012505">
    <property type="term" value="C:endomembrane system"/>
    <property type="evidence" value="ECO:0000318"/>
    <property type="project" value="GO_Central"/>
</dbReference>
<dbReference type="PANTHER" id="PTHR32468">
    <property type="entry name" value="CATION/H + ANTIPORTER"/>
    <property type="match status" value="1"/>
</dbReference>
<dbReference type="OMA" id="VERDWIN"/>
<evidence type="ECO:0008006" key="11">
    <source>
        <dbReference type="Google" id="ProtNLM"/>
    </source>
</evidence>
<dbReference type="InterPro" id="IPR038770">
    <property type="entry name" value="Na+/solute_symporter_sf"/>
</dbReference>
<feature type="transmembrane region" description="Helical" evidence="6">
    <location>
        <begin position="89"/>
        <end position="111"/>
    </location>
</feature>
<organism evidence="9 10">
    <name type="scientific">Cucumis sativus</name>
    <name type="common">Cucumber</name>
    <dbReference type="NCBI Taxonomy" id="3659"/>
    <lineage>
        <taxon>Eukaryota</taxon>
        <taxon>Viridiplantae</taxon>
        <taxon>Streptophyta</taxon>
        <taxon>Embryophyta</taxon>
        <taxon>Tracheophyta</taxon>
        <taxon>Spermatophyta</taxon>
        <taxon>Magnoliopsida</taxon>
        <taxon>eudicotyledons</taxon>
        <taxon>Gunneridae</taxon>
        <taxon>Pentapetalae</taxon>
        <taxon>rosids</taxon>
        <taxon>fabids</taxon>
        <taxon>Cucurbitales</taxon>
        <taxon>Cucurbitaceae</taxon>
        <taxon>Benincaseae</taxon>
        <taxon>Cucumis</taxon>
    </lineage>
</organism>
<feature type="transmembrane region" description="Helical" evidence="6">
    <location>
        <begin position="20"/>
        <end position="46"/>
    </location>
</feature>
<evidence type="ECO:0000259" key="8">
    <source>
        <dbReference type="Pfam" id="PF23259"/>
    </source>
</evidence>
<keyword evidence="5" id="KW-0406">Ion transport</keyword>
<protein>
    <recommendedName>
        <fullName evidence="11">Cation/H+ exchanger domain-containing protein</fullName>
    </recommendedName>
</protein>
<evidence type="ECO:0000313" key="9">
    <source>
        <dbReference type="EMBL" id="KGN58159.1"/>
    </source>
</evidence>
<evidence type="ECO:0000256" key="2">
    <source>
        <dbReference type="ARBA" id="ARBA00022448"/>
    </source>
</evidence>
<accession>A0A0A0LB31</accession>
<evidence type="ECO:0000256" key="6">
    <source>
        <dbReference type="SAM" id="Phobius"/>
    </source>
</evidence>
<keyword evidence="10" id="KW-1185">Reference proteome</keyword>
<reference evidence="9 10" key="4">
    <citation type="journal article" date="2011" name="BMC Genomics">
        <title>RNA-Seq improves annotation of protein-coding genes in the cucumber genome.</title>
        <authorList>
            <person name="Li Z."/>
            <person name="Zhang Z."/>
            <person name="Yan P."/>
            <person name="Huang S."/>
            <person name="Fei Z."/>
            <person name="Lin K."/>
        </authorList>
    </citation>
    <scope>NUCLEOTIDE SEQUENCE [LARGE SCALE GENOMIC DNA]</scope>
    <source>
        <strain evidence="10">cv. 9930</strain>
    </source>
</reference>
<dbReference type="GO" id="GO:0016020">
    <property type="term" value="C:membrane"/>
    <property type="evidence" value="ECO:0007669"/>
    <property type="project" value="UniProtKB-SubCell"/>
</dbReference>
<keyword evidence="2" id="KW-0813">Transport</keyword>
<evidence type="ECO:0000256" key="3">
    <source>
        <dbReference type="ARBA" id="ARBA00022538"/>
    </source>
</evidence>
<evidence type="ECO:0000313" key="10">
    <source>
        <dbReference type="Proteomes" id="UP000029981"/>
    </source>
</evidence>
<dbReference type="InterPro" id="IPR057291">
    <property type="entry name" value="CHX17_2nd"/>
</dbReference>
<dbReference type="GO" id="GO:0006885">
    <property type="term" value="P:regulation of pH"/>
    <property type="evidence" value="ECO:0000318"/>
    <property type="project" value="GO_Central"/>
</dbReference>
<reference evidence="9 10" key="3">
    <citation type="journal article" date="2010" name="BMC Genomics">
        <title>Transcriptome sequencing and comparative analysis of cucumber flowers with different sex types.</title>
        <authorList>
            <person name="Guo S."/>
            <person name="Zheng Y."/>
            <person name="Joung J.G."/>
            <person name="Liu S."/>
            <person name="Zhang Z."/>
            <person name="Crasta O.R."/>
            <person name="Sobral B.W."/>
            <person name="Xu Y."/>
            <person name="Huang S."/>
            <person name="Fei Z."/>
        </authorList>
    </citation>
    <scope>NUCLEOTIDE SEQUENCE [LARGE SCALE GENOMIC DNA]</scope>
    <source>
        <strain evidence="10">cv. 9930</strain>
    </source>
</reference>